<dbReference type="PANTHER" id="PTHR36393:SF1">
    <property type="entry name" value="SULFATE ADENYLYLTRANSFERASE SUBUNIT"/>
    <property type="match status" value="1"/>
</dbReference>
<evidence type="ECO:0000313" key="2">
    <source>
        <dbReference type="Proteomes" id="UP001374535"/>
    </source>
</evidence>
<gene>
    <name evidence="1" type="ORF">V8G54_017876</name>
</gene>
<dbReference type="Proteomes" id="UP001374535">
    <property type="component" value="Chromosome 5"/>
</dbReference>
<organism evidence="1 2">
    <name type="scientific">Vigna mungo</name>
    <name type="common">Black gram</name>
    <name type="synonym">Phaseolus mungo</name>
    <dbReference type="NCBI Taxonomy" id="3915"/>
    <lineage>
        <taxon>Eukaryota</taxon>
        <taxon>Viridiplantae</taxon>
        <taxon>Streptophyta</taxon>
        <taxon>Embryophyta</taxon>
        <taxon>Tracheophyta</taxon>
        <taxon>Spermatophyta</taxon>
        <taxon>Magnoliopsida</taxon>
        <taxon>eudicotyledons</taxon>
        <taxon>Gunneridae</taxon>
        <taxon>Pentapetalae</taxon>
        <taxon>rosids</taxon>
        <taxon>fabids</taxon>
        <taxon>Fabales</taxon>
        <taxon>Fabaceae</taxon>
        <taxon>Papilionoideae</taxon>
        <taxon>50 kb inversion clade</taxon>
        <taxon>NPAAA clade</taxon>
        <taxon>indigoferoid/millettioid clade</taxon>
        <taxon>Phaseoleae</taxon>
        <taxon>Vigna</taxon>
    </lineage>
</organism>
<dbReference type="PANTHER" id="PTHR36393">
    <property type="entry name" value="SULFATE ADENYLYLTRANSFERASE SUBUNIT"/>
    <property type="match status" value="1"/>
</dbReference>
<reference evidence="1 2" key="1">
    <citation type="journal article" date="2023" name="Life. Sci Alliance">
        <title>Evolutionary insights into 3D genome organization and epigenetic landscape of Vigna mungo.</title>
        <authorList>
            <person name="Junaid A."/>
            <person name="Singh B."/>
            <person name="Bhatia S."/>
        </authorList>
    </citation>
    <scope>NUCLEOTIDE SEQUENCE [LARGE SCALE GENOMIC DNA]</scope>
    <source>
        <strain evidence="1">Urdbean</strain>
    </source>
</reference>
<evidence type="ECO:0000313" key="1">
    <source>
        <dbReference type="EMBL" id="WVZ13346.1"/>
    </source>
</evidence>
<dbReference type="EMBL" id="CP144696">
    <property type="protein sequence ID" value="WVZ13346.1"/>
    <property type="molecule type" value="Genomic_DNA"/>
</dbReference>
<proteinExistence type="predicted"/>
<accession>A0AAQ3NNP2</accession>
<protein>
    <submittedName>
        <fullName evidence="1">Uncharacterized protein</fullName>
    </submittedName>
</protein>
<name>A0AAQ3NNP2_VIGMU</name>
<sequence length="252" mass="28138">MADILNLGAPQSLGTRKHSCRSHSHFIKHDSISQSWSSLQHNLKCRGRFLCLFSDNRKESLSLANPNKVDFEESNYDLFCVVGAIPYSVQQAPSGLLIWEFGLQEQARKALEGALSGKKNEFEKWDKEIKRREELGGGGDSGGGGWFGWGGRFGWSNDDNFWQEAKQAGLTILALVLVYLLVAKGDLFLAIVLNPLLYTLRGVRNGFSFVTSKVLKNTSTSNQADFGGLSKKKYYQQTSAKENVVRKWGSDY</sequence>
<keyword evidence="2" id="KW-1185">Reference proteome</keyword>
<dbReference type="AlphaFoldDB" id="A0AAQ3NNP2"/>